<keyword evidence="2" id="KW-1003">Cell membrane</keyword>
<feature type="transmembrane region" description="Helical" evidence="6">
    <location>
        <begin position="157"/>
        <end position="178"/>
    </location>
</feature>
<dbReference type="PANTHER" id="PTHR35402:SF2">
    <property type="entry name" value="FLAGELLA ACCESSORY PROTEIN J"/>
    <property type="match status" value="1"/>
</dbReference>
<protein>
    <submittedName>
        <fullName evidence="8">Archaellar assembly protein FlaJ</fullName>
    </submittedName>
</protein>
<reference evidence="8" key="1">
    <citation type="journal article" date="2020" name="mSystems">
        <title>Genome- and Community-Level Interaction Insights into Carbon Utilization and Element Cycling Functions of Hydrothermarchaeota in Hydrothermal Sediment.</title>
        <authorList>
            <person name="Zhou Z."/>
            <person name="Liu Y."/>
            <person name="Xu W."/>
            <person name="Pan J."/>
            <person name="Luo Z.H."/>
            <person name="Li M."/>
        </authorList>
    </citation>
    <scope>NUCLEOTIDE SEQUENCE [LARGE SCALE GENOMIC DNA]</scope>
    <source>
        <strain evidence="8">SpSt-87</strain>
    </source>
</reference>
<organism evidence="8">
    <name type="scientific">Archaeoglobus fulgidus</name>
    <dbReference type="NCBI Taxonomy" id="2234"/>
    <lineage>
        <taxon>Archaea</taxon>
        <taxon>Methanobacteriati</taxon>
        <taxon>Methanobacteriota</taxon>
        <taxon>Archaeoglobi</taxon>
        <taxon>Archaeoglobales</taxon>
        <taxon>Archaeoglobaceae</taxon>
        <taxon>Archaeoglobus</taxon>
    </lineage>
</organism>
<feature type="domain" description="Type II secretion system protein GspF" evidence="7">
    <location>
        <begin position="312"/>
        <end position="430"/>
    </location>
</feature>
<keyword evidence="4 6" id="KW-1133">Transmembrane helix</keyword>
<sequence length="542" mass="60226">MEFKTAKIPKASFSFGRLGGLLEALKSRGKELLMDNDLLFTLTYMASLSTANLSRDKIFEMVSLKKEYAPSDYFRKVKDLTQKWHYDYVTACELVAERIKHERLKKLFNRLANAIAAGEPDDEFLEREWRTFKTVRKDEYERSLESLRKWGDAYTSILVSASLISVVFLLSVVIYSTGDPGTTLIASAFGNFAIAMFGVFMLFKAVPKDRKVHDMSIKSREQERISRLLPVIVPIALMMIVFISILPTMLNLKTGILSLGLLQGGDYRGLGFLIAGILLLPIGYLAKIDDVKVSKRDEAFTTFIRSLGAIKSGAGVSVAEALSRIDQKNLGELKELVIQLYRRLSMGLDPKISWEKFVGESGSYLISKLTAIFVDSTDLGGDADVVGEIVASSNLEMVLLRLKRDLISSGFVNLIIPLHIAMVSLILFISQILSIFQEYISALFTGLHGVNVGEAFSKLPGGLQGLNIGIFSGIPVELLNQYTLWIIISLTVANTLAANIVKGGSRYLYLYYGTIFLLLSGILMLIIPPLVKWTFTLPSFVE</sequence>
<dbReference type="GO" id="GO:0005886">
    <property type="term" value="C:plasma membrane"/>
    <property type="evidence" value="ECO:0007669"/>
    <property type="project" value="UniProtKB-SubCell"/>
</dbReference>
<accession>A0A7C3MBV9</accession>
<evidence type="ECO:0000256" key="4">
    <source>
        <dbReference type="ARBA" id="ARBA00022989"/>
    </source>
</evidence>
<feature type="transmembrane region" description="Helical" evidence="6">
    <location>
        <begin position="184"/>
        <end position="207"/>
    </location>
</feature>
<feature type="transmembrane region" description="Helical" evidence="6">
    <location>
        <begin position="508"/>
        <end position="531"/>
    </location>
</feature>
<comment type="caution">
    <text evidence="8">The sequence shown here is derived from an EMBL/GenBank/DDBJ whole genome shotgun (WGS) entry which is preliminary data.</text>
</comment>
<feature type="transmembrane region" description="Helical" evidence="6">
    <location>
        <begin position="228"/>
        <end position="247"/>
    </location>
</feature>
<keyword evidence="3 6" id="KW-0812">Transmembrane</keyword>
<dbReference type="AlphaFoldDB" id="A0A7C3MBV9"/>
<gene>
    <name evidence="8" type="primary">flaJ</name>
    <name evidence="8" type="ORF">ENW66_08730</name>
</gene>
<dbReference type="PANTHER" id="PTHR35402">
    <property type="entry name" value="INTEGRAL MEMBRANE PROTEIN-RELATED"/>
    <property type="match status" value="1"/>
</dbReference>
<feature type="domain" description="Type II secretion system protein GspF" evidence="7">
    <location>
        <begin position="42"/>
        <end position="167"/>
    </location>
</feature>
<feature type="transmembrane region" description="Helical" evidence="6">
    <location>
        <begin position="411"/>
        <end position="436"/>
    </location>
</feature>
<dbReference type="NCBIfam" id="NF004703">
    <property type="entry name" value="PRK06041.1-1"/>
    <property type="match status" value="1"/>
</dbReference>
<keyword evidence="5 6" id="KW-0472">Membrane</keyword>
<dbReference type="Pfam" id="PF00482">
    <property type="entry name" value="T2SSF"/>
    <property type="match status" value="2"/>
</dbReference>
<name>A0A7C3MBV9_ARCFL</name>
<evidence type="ECO:0000313" key="8">
    <source>
        <dbReference type="EMBL" id="HFW33011.1"/>
    </source>
</evidence>
<evidence type="ECO:0000256" key="2">
    <source>
        <dbReference type="ARBA" id="ARBA00022475"/>
    </source>
</evidence>
<feature type="transmembrane region" description="Helical" evidence="6">
    <location>
        <begin position="482"/>
        <end position="501"/>
    </location>
</feature>
<feature type="transmembrane region" description="Helical" evidence="6">
    <location>
        <begin position="267"/>
        <end position="286"/>
    </location>
</feature>
<evidence type="ECO:0000256" key="5">
    <source>
        <dbReference type="ARBA" id="ARBA00023136"/>
    </source>
</evidence>
<evidence type="ECO:0000256" key="1">
    <source>
        <dbReference type="ARBA" id="ARBA00004651"/>
    </source>
</evidence>
<evidence type="ECO:0000256" key="6">
    <source>
        <dbReference type="SAM" id="Phobius"/>
    </source>
</evidence>
<evidence type="ECO:0000256" key="3">
    <source>
        <dbReference type="ARBA" id="ARBA00022692"/>
    </source>
</evidence>
<comment type="subcellular location">
    <subcellularLocation>
        <location evidence="1">Cell membrane</location>
        <topology evidence="1">Multi-pass membrane protein</topology>
    </subcellularLocation>
</comment>
<proteinExistence type="predicted"/>
<dbReference type="InterPro" id="IPR018076">
    <property type="entry name" value="T2SS_GspF_dom"/>
</dbReference>
<evidence type="ECO:0000259" key="7">
    <source>
        <dbReference type="Pfam" id="PF00482"/>
    </source>
</evidence>
<dbReference type="EMBL" id="DTLB01000051">
    <property type="protein sequence ID" value="HFW33011.1"/>
    <property type="molecule type" value="Genomic_DNA"/>
</dbReference>
<dbReference type="InterPro" id="IPR056569">
    <property type="entry name" value="ArlJ-like"/>
</dbReference>